<gene>
    <name evidence="2" type="ORF">H5410_035967</name>
</gene>
<organism evidence="2 3">
    <name type="scientific">Solanum commersonii</name>
    <name type="common">Commerson's wild potato</name>
    <name type="synonym">Commerson's nightshade</name>
    <dbReference type="NCBI Taxonomy" id="4109"/>
    <lineage>
        <taxon>Eukaryota</taxon>
        <taxon>Viridiplantae</taxon>
        <taxon>Streptophyta</taxon>
        <taxon>Embryophyta</taxon>
        <taxon>Tracheophyta</taxon>
        <taxon>Spermatophyta</taxon>
        <taxon>Magnoliopsida</taxon>
        <taxon>eudicotyledons</taxon>
        <taxon>Gunneridae</taxon>
        <taxon>Pentapetalae</taxon>
        <taxon>asterids</taxon>
        <taxon>lamiids</taxon>
        <taxon>Solanales</taxon>
        <taxon>Solanaceae</taxon>
        <taxon>Solanoideae</taxon>
        <taxon>Solaneae</taxon>
        <taxon>Solanum</taxon>
    </lineage>
</organism>
<keyword evidence="3" id="KW-1185">Reference proteome</keyword>
<sequence>MDQTNYITGAGDDANDFVTKLRTGPIPEWINGYNMNDEQIDVERTMPSPKPVNSSNKDEEKQIDGVKAVHSPEPVNGSNKDEEQQINGVKAISPEPVNGSNKDEGKQLDGEKTVYSPEPINSSSKAEQQIDGPDNDFVSILQGERFPLKAKVTEKESTGPEPIGDATDHQGLKLNDSPTMELGNLNDRTNEQKNVSVSDTSTSVNNTEISVRGRAIADDEIALDWSLPMPIYSYTNKTYR</sequence>
<feature type="compositionally biased region" description="Basic and acidic residues" evidence="1">
    <location>
        <begin position="101"/>
        <end position="112"/>
    </location>
</feature>
<evidence type="ECO:0000313" key="2">
    <source>
        <dbReference type="EMBL" id="KAG5594735.1"/>
    </source>
</evidence>
<feature type="region of interest" description="Disordered" evidence="1">
    <location>
        <begin position="40"/>
        <end position="205"/>
    </location>
</feature>
<dbReference type="Proteomes" id="UP000824120">
    <property type="component" value="Chromosome 7"/>
</dbReference>
<reference evidence="2 3" key="1">
    <citation type="submission" date="2020-09" db="EMBL/GenBank/DDBJ databases">
        <title>De no assembly of potato wild relative species, Solanum commersonii.</title>
        <authorList>
            <person name="Cho K."/>
        </authorList>
    </citation>
    <scope>NUCLEOTIDE SEQUENCE [LARGE SCALE GENOMIC DNA]</scope>
    <source>
        <strain evidence="2">LZ3.2</strain>
        <tissue evidence="2">Leaf</tissue>
    </source>
</reference>
<proteinExistence type="predicted"/>
<accession>A0A9J5Y4C1</accession>
<dbReference type="EMBL" id="JACXVP010000007">
    <property type="protein sequence ID" value="KAG5594735.1"/>
    <property type="molecule type" value="Genomic_DNA"/>
</dbReference>
<evidence type="ECO:0000256" key="1">
    <source>
        <dbReference type="SAM" id="MobiDB-lite"/>
    </source>
</evidence>
<dbReference type="AlphaFoldDB" id="A0A9J5Y4C1"/>
<evidence type="ECO:0000313" key="3">
    <source>
        <dbReference type="Proteomes" id="UP000824120"/>
    </source>
</evidence>
<protein>
    <submittedName>
        <fullName evidence="2">Uncharacterized protein</fullName>
    </submittedName>
</protein>
<name>A0A9J5Y4C1_SOLCO</name>
<comment type="caution">
    <text evidence="2">The sequence shown here is derived from an EMBL/GenBank/DDBJ whole genome shotgun (WGS) entry which is preliminary data.</text>
</comment>
<feature type="compositionally biased region" description="Low complexity" evidence="1">
    <location>
        <begin position="194"/>
        <end position="205"/>
    </location>
</feature>